<dbReference type="InterPro" id="IPR013320">
    <property type="entry name" value="ConA-like_dom_sf"/>
</dbReference>
<accession>A0A5S6QKR7</accession>
<evidence type="ECO:0000313" key="3">
    <source>
        <dbReference type="WBParaSite" id="TMUE_2000007793.1"/>
    </source>
</evidence>
<keyword evidence="2" id="KW-1185">Reference proteome</keyword>
<dbReference type="SUPFAM" id="SSF49899">
    <property type="entry name" value="Concanavalin A-like lectins/glucanases"/>
    <property type="match status" value="1"/>
</dbReference>
<dbReference type="AlphaFoldDB" id="A0A5S6QKR7"/>
<proteinExistence type="predicted"/>
<dbReference type="GO" id="GO:0016020">
    <property type="term" value="C:membrane"/>
    <property type="evidence" value="ECO:0007669"/>
    <property type="project" value="InterPro"/>
</dbReference>
<dbReference type="PROSITE" id="PS50060">
    <property type="entry name" value="MAM_2"/>
    <property type="match status" value="1"/>
</dbReference>
<protein>
    <submittedName>
        <fullName evidence="3">MAM domain-containing protein</fullName>
    </submittedName>
</protein>
<evidence type="ECO:0000313" key="2">
    <source>
        <dbReference type="Proteomes" id="UP000046395"/>
    </source>
</evidence>
<reference evidence="3" key="1">
    <citation type="submission" date="2019-12" db="UniProtKB">
        <authorList>
            <consortium name="WormBaseParasite"/>
        </authorList>
    </citation>
    <scope>IDENTIFICATION</scope>
</reference>
<dbReference type="WBParaSite" id="TMUE_2000007793.1">
    <property type="protein sequence ID" value="TMUE_2000007793.1"/>
    <property type="gene ID" value="WBGene00290337"/>
</dbReference>
<sequence length="529" mass="56343">MGSQPDRRPVEGRTVYFVTSGVGPRLGAGERPKARLENSAYRSGKSVVGRPTFLRLTGLGNVFCGHEVPVAFPLHSREIPSGYSCTVQGTVTMLCTFLLAVFSLLLSKGFACHGGRGGCGMADDCAAPMVGMVTSPFAEIFGQARAVPYDSRVFDSANGGPVTGPDQLRCDFESSCCWQNNKPPLDKLEWNIIEGSVDPERFNRAFGTSSTPSGRFLAVASAATDSSDEAQFHSCSIACTEEPVKVSLRHWTTDGVKLQVCTREAFFDNPENAPLLNCQELPRSSSPGPTTVELAPGEFFDVVIVAYNFVGAMGAAAIDDIQVDFVPCQVTTEPETTEETGETEETPPVTAGDECSKLVCDFEGNFCAYMNTGNGVALSNGMVGSGTSSNNWEVVQGRYRNPLTGLNNAASGTYYAATYLCPNKKSVLSAESELAEERVIRFNYYKATQGIQLIGCCGPNADVCTFKTPIDVEVGDRVWKVGNMVCPAGPNKVTFTAINSGANQGAVGIDDVKLYKSTGDPASATELVC</sequence>
<dbReference type="Proteomes" id="UP000046395">
    <property type="component" value="Unassembled WGS sequence"/>
</dbReference>
<organism evidence="2 3">
    <name type="scientific">Trichuris muris</name>
    <name type="common">Mouse whipworm</name>
    <dbReference type="NCBI Taxonomy" id="70415"/>
    <lineage>
        <taxon>Eukaryota</taxon>
        <taxon>Metazoa</taxon>
        <taxon>Ecdysozoa</taxon>
        <taxon>Nematoda</taxon>
        <taxon>Enoplea</taxon>
        <taxon>Dorylaimia</taxon>
        <taxon>Trichinellida</taxon>
        <taxon>Trichuridae</taxon>
        <taxon>Trichuris</taxon>
    </lineage>
</organism>
<name>A0A5S6QKR7_TRIMR</name>
<dbReference type="Gene3D" id="2.60.120.200">
    <property type="match status" value="2"/>
</dbReference>
<feature type="domain" description="MAM" evidence="1">
    <location>
        <begin position="168"/>
        <end position="330"/>
    </location>
</feature>
<dbReference type="InterPro" id="IPR000998">
    <property type="entry name" value="MAM_dom"/>
</dbReference>
<dbReference type="STRING" id="70415.A0A5S6QKR7"/>
<evidence type="ECO:0000259" key="1">
    <source>
        <dbReference type="PROSITE" id="PS50060"/>
    </source>
</evidence>